<dbReference type="EMBL" id="KN881087">
    <property type="protein sequence ID" value="KIY61037.1"/>
    <property type="molecule type" value="Genomic_DNA"/>
</dbReference>
<dbReference type="OrthoDB" id="3253623at2759"/>
<dbReference type="Proteomes" id="UP000054007">
    <property type="component" value="Unassembled WGS sequence"/>
</dbReference>
<proteinExistence type="predicted"/>
<dbReference type="AlphaFoldDB" id="A0A0D7AS40"/>
<organism evidence="1 2">
    <name type="scientific">Cylindrobasidium torrendii FP15055 ss-10</name>
    <dbReference type="NCBI Taxonomy" id="1314674"/>
    <lineage>
        <taxon>Eukaryota</taxon>
        <taxon>Fungi</taxon>
        <taxon>Dikarya</taxon>
        <taxon>Basidiomycota</taxon>
        <taxon>Agaricomycotina</taxon>
        <taxon>Agaricomycetes</taxon>
        <taxon>Agaricomycetidae</taxon>
        <taxon>Agaricales</taxon>
        <taxon>Marasmiineae</taxon>
        <taxon>Physalacriaceae</taxon>
        <taxon>Cylindrobasidium</taxon>
    </lineage>
</organism>
<evidence type="ECO:0000313" key="1">
    <source>
        <dbReference type="EMBL" id="KIY61037.1"/>
    </source>
</evidence>
<dbReference type="STRING" id="1314674.A0A0D7AS40"/>
<gene>
    <name evidence="1" type="ORF">CYLTODRAFT_480817</name>
</gene>
<evidence type="ECO:0000313" key="2">
    <source>
        <dbReference type="Proteomes" id="UP000054007"/>
    </source>
</evidence>
<keyword evidence="2" id="KW-1185">Reference proteome</keyword>
<accession>A0A0D7AS40</accession>
<name>A0A0D7AS40_9AGAR</name>
<sequence length="266" mass="30127">MWINLRAGASREATNIILRGIRIIILAAVAVVCNAVRAAAGLTVTVAPNQLGIPDDIRTVYQQQRIDPTLDQTVCCPKCFTLHSRPIPWLCEWRETPRAWKCNTPLWKTQNTSRGTKMVPDRLYTTQRLDAWLEFFLGRQEIEDALQRTHTQAPAPLGGTMSDVFDSPAWAYTRSYRQTPYHLVFALYIDWFNPYTNKIAGKVISCGAIVLYCLSLPPEIRYLPENVFVVGLTPPPSMPDFVSISHILNPHVDDILRYDSASSPRR</sequence>
<protein>
    <submittedName>
        <fullName evidence="1">Uncharacterized protein</fullName>
    </submittedName>
</protein>
<reference evidence="1 2" key="1">
    <citation type="journal article" date="2015" name="Fungal Genet. Biol.">
        <title>Evolution of novel wood decay mechanisms in Agaricales revealed by the genome sequences of Fistulina hepatica and Cylindrobasidium torrendii.</title>
        <authorList>
            <person name="Floudas D."/>
            <person name="Held B.W."/>
            <person name="Riley R."/>
            <person name="Nagy L.G."/>
            <person name="Koehler G."/>
            <person name="Ransdell A.S."/>
            <person name="Younus H."/>
            <person name="Chow J."/>
            <person name="Chiniquy J."/>
            <person name="Lipzen A."/>
            <person name="Tritt A."/>
            <person name="Sun H."/>
            <person name="Haridas S."/>
            <person name="LaButti K."/>
            <person name="Ohm R.A."/>
            <person name="Kues U."/>
            <person name="Blanchette R.A."/>
            <person name="Grigoriev I.V."/>
            <person name="Minto R.E."/>
            <person name="Hibbett D.S."/>
        </authorList>
    </citation>
    <scope>NUCLEOTIDE SEQUENCE [LARGE SCALE GENOMIC DNA]</scope>
    <source>
        <strain evidence="1 2">FP15055 ss-10</strain>
    </source>
</reference>